<dbReference type="PANTHER" id="PTHR47938:SF35">
    <property type="entry name" value="PENTATRICOPEPTIDE REPEAT-CONTAINING PROTEIN 4, MITOCHONDRIAL-RELATED"/>
    <property type="match status" value="1"/>
</dbReference>
<comment type="caution">
    <text evidence="2">The sequence shown here is derived from an EMBL/GenBank/DDBJ whole genome shotgun (WGS) entry which is preliminary data.</text>
</comment>
<dbReference type="NCBIfam" id="TIGR00756">
    <property type="entry name" value="PPR"/>
    <property type="match status" value="2"/>
</dbReference>
<accession>A0A8H4VXB4</accession>
<dbReference type="AlphaFoldDB" id="A0A8H4VXB4"/>
<dbReference type="InterPro" id="IPR002885">
    <property type="entry name" value="PPR_rpt"/>
</dbReference>
<dbReference type="Proteomes" id="UP000521872">
    <property type="component" value="Unassembled WGS sequence"/>
</dbReference>
<name>A0A8H4VXB4_9AGAR</name>
<organism evidence="2 3">
    <name type="scientific">Agrocybe pediades</name>
    <dbReference type="NCBI Taxonomy" id="84607"/>
    <lineage>
        <taxon>Eukaryota</taxon>
        <taxon>Fungi</taxon>
        <taxon>Dikarya</taxon>
        <taxon>Basidiomycota</taxon>
        <taxon>Agaricomycotina</taxon>
        <taxon>Agaricomycetes</taxon>
        <taxon>Agaricomycetidae</taxon>
        <taxon>Agaricales</taxon>
        <taxon>Agaricineae</taxon>
        <taxon>Strophariaceae</taxon>
        <taxon>Agrocybe</taxon>
    </lineage>
</organism>
<evidence type="ECO:0000313" key="3">
    <source>
        <dbReference type="Proteomes" id="UP000521872"/>
    </source>
</evidence>
<dbReference type="Pfam" id="PF13812">
    <property type="entry name" value="PPR_3"/>
    <property type="match status" value="1"/>
</dbReference>
<dbReference type="Gene3D" id="1.25.40.10">
    <property type="entry name" value="Tetratricopeptide repeat domain"/>
    <property type="match status" value="3"/>
</dbReference>
<feature type="repeat" description="PPR" evidence="1">
    <location>
        <begin position="652"/>
        <end position="687"/>
    </location>
</feature>
<reference evidence="2 3" key="1">
    <citation type="submission" date="2019-12" db="EMBL/GenBank/DDBJ databases">
        <authorList>
            <person name="Floudas D."/>
            <person name="Bentzer J."/>
            <person name="Ahren D."/>
            <person name="Johansson T."/>
            <person name="Persson P."/>
            <person name="Tunlid A."/>
        </authorList>
    </citation>
    <scope>NUCLEOTIDE SEQUENCE [LARGE SCALE GENOMIC DNA]</scope>
    <source>
        <strain evidence="2 3">CBS 102.39</strain>
    </source>
</reference>
<proteinExistence type="predicted"/>
<dbReference type="EMBL" id="JAACJL010000001">
    <property type="protein sequence ID" value="KAF4623324.1"/>
    <property type="molecule type" value="Genomic_DNA"/>
</dbReference>
<dbReference type="PROSITE" id="PS51375">
    <property type="entry name" value="PPR"/>
    <property type="match status" value="1"/>
</dbReference>
<protein>
    <recommendedName>
        <fullName evidence="4">Pentatricopeptide repeat-containing protein</fullName>
    </recommendedName>
</protein>
<evidence type="ECO:0008006" key="4">
    <source>
        <dbReference type="Google" id="ProtNLM"/>
    </source>
</evidence>
<sequence>MNVVGRALTRSAGVRRLIHRPPILHTQAPKSLARFATSPSGSRSLNELFETLQSSKDLNTIRNVCSALVVEAKNPRHADAPKAPSSIDTDKIAEILCQLVLSGQQNDWNGLEGILRDVYPMLGLNPSGDAYTSVLCRLAAGGHLDQVQSLLLKMPELPGNITPDINQFHQVLKSCINAADSKFLQDFPITMQKLGQQPTTDTFKLLFRAHWNLCVREKGTPTVDDISSLIQSYRGQGLLFEPTIVHALFQNYADVGQFQQAEDIASQYEAIFKESTSEPTETNLISKAEDDVRLSEGPSRLDDAAISKLRNATSYAQLKEIERSTAIRFTLRHYTIAMNNICRISDKNGAVHLYEKSKEAGLIPDAKFVAPLIRVLGVDGSDASIDRVLDILRHLVDSNPSPAPDGTIRGPDAGTYKSVLQALSVSRNYAKYGPVMQSLLEEIRSRKVSIEPSILAEYSIILEMRRKGNFSDAIEVYREYRNELSERSFFNILREYCRISFSGDLEVPLITQFFSIVNDMRLQRIPITTQVYGIILHHIGYLATKVGKMDPQSPRTSAMYDRLVSTVRRVHDFLTLDASISPDTFLWNQLMDAYQRLGCFGDACRLWDMMYLTNRFDQISVTIILDACGYAKHTVKAATILRKLERKGFKIDLRNWNTWVECLCRARKFREAVDVVCIEMPKNNVDPNIESIRILEKFAKRNNISGEYLRRIERTLPTLWKKLPNEMRESW</sequence>
<evidence type="ECO:0000313" key="2">
    <source>
        <dbReference type="EMBL" id="KAF4623324.1"/>
    </source>
</evidence>
<gene>
    <name evidence="2" type="ORF">D9613_002227</name>
</gene>
<dbReference type="Pfam" id="PF01535">
    <property type="entry name" value="PPR"/>
    <property type="match status" value="1"/>
</dbReference>
<evidence type="ECO:0000256" key="1">
    <source>
        <dbReference type="PROSITE-ProRule" id="PRU00708"/>
    </source>
</evidence>
<dbReference type="PANTHER" id="PTHR47938">
    <property type="entry name" value="RESPIRATORY COMPLEX I CHAPERONE (CIA84), PUTATIVE (AFU_ORTHOLOGUE AFUA_2G06020)-RELATED"/>
    <property type="match status" value="1"/>
</dbReference>
<dbReference type="InterPro" id="IPR011990">
    <property type="entry name" value="TPR-like_helical_dom_sf"/>
</dbReference>
<keyword evidence="3" id="KW-1185">Reference proteome</keyword>
<dbReference type="GO" id="GO:0003729">
    <property type="term" value="F:mRNA binding"/>
    <property type="evidence" value="ECO:0007669"/>
    <property type="project" value="TreeGrafter"/>
</dbReference>